<evidence type="ECO:0000313" key="1">
    <source>
        <dbReference type="EMBL" id="GAA3376832.1"/>
    </source>
</evidence>
<dbReference type="RefSeq" id="WP_345041551.1">
    <property type="nucleotide sequence ID" value="NZ_BAAAYL010000001.1"/>
</dbReference>
<sequence>MSFAVPRRHLVAKMADLLGHDYDWSAEAATIEAPTLLVFGDADTVRPHTSMSSRANVTLTALAIAAGSVMFSAPTASAAAYCSSSGYTATNEPMERCTTLSNGILYNKQTSGTTVYATYSKTGGSTISVRLGYTYSGSTTYSSSFSISSGQTVQKSWGLGSSAYCKSMAGVLTYSGGTFQTPSTHC</sequence>
<proteinExistence type="predicted"/>
<dbReference type="Proteomes" id="UP001499990">
    <property type="component" value="Unassembled WGS sequence"/>
</dbReference>
<reference evidence="2" key="1">
    <citation type="journal article" date="2019" name="Int. J. Syst. Evol. Microbiol.">
        <title>The Global Catalogue of Microorganisms (GCM) 10K type strain sequencing project: providing services to taxonomists for standard genome sequencing and annotation.</title>
        <authorList>
            <consortium name="The Broad Institute Genomics Platform"/>
            <consortium name="The Broad Institute Genome Sequencing Center for Infectious Disease"/>
            <person name="Wu L."/>
            <person name="Ma J."/>
        </authorList>
    </citation>
    <scope>NUCLEOTIDE SEQUENCE [LARGE SCALE GENOMIC DNA]</scope>
    <source>
        <strain evidence="2">JCM 9651</strain>
    </source>
</reference>
<comment type="caution">
    <text evidence="1">The sequence shown here is derived from an EMBL/GenBank/DDBJ whole genome shotgun (WGS) entry which is preliminary data.</text>
</comment>
<accession>A0ABP6SHP6</accession>
<protein>
    <submittedName>
        <fullName evidence="1">Uncharacterized protein</fullName>
    </submittedName>
</protein>
<gene>
    <name evidence="1" type="ORF">GCM10020367_50090</name>
</gene>
<dbReference type="EMBL" id="BAAAYL010000001">
    <property type="protein sequence ID" value="GAA3376832.1"/>
    <property type="molecule type" value="Genomic_DNA"/>
</dbReference>
<keyword evidence="2" id="KW-1185">Reference proteome</keyword>
<organism evidence="1 2">
    <name type="scientific">Streptomyces sannanensis</name>
    <dbReference type="NCBI Taxonomy" id="285536"/>
    <lineage>
        <taxon>Bacteria</taxon>
        <taxon>Bacillati</taxon>
        <taxon>Actinomycetota</taxon>
        <taxon>Actinomycetes</taxon>
        <taxon>Kitasatosporales</taxon>
        <taxon>Streptomycetaceae</taxon>
        <taxon>Streptomyces</taxon>
    </lineage>
</organism>
<evidence type="ECO:0000313" key="2">
    <source>
        <dbReference type="Proteomes" id="UP001499990"/>
    </source>
</evidence>
<name>A0ABP6SHP6_9ACTN</name>